<dbReference type="EMBL" id="VSTH01000051">
    <property type="protein sequence ID" value="TYO65538.1"/>
    <property type="molecule type" value="Genomic_DNA"/>
</dbReference>
<keyword evidence="2" id="KW-1185">Reference proteome</keyword>
<sequence>MSKFVELARKLDSIPHLDLGRSFEVERLQAELDSIDSALFVPYRTVSRYKQLIANNWQGLSMVAPHGSIHDDLTEEFNGPPLDATWTSVAEQCPYMKQVITELGGEGQRVRLMRVMPEGRLTWHRHGNETSVENGKILGGLRPNWHELIVHVPVRTNPEFSYEVIEVPSYQLIDFMTEPLAIHRKNYPAGEAWGFNSVHVHNVFNRSKTEPRYALMLSLDIRMKKTFDIVSKAVERYIANGEGPLMPGL</sequence>
<dbReference type="Gene3D" id="2.60.120.330">
    <property type="entry name" value="B-lactam Antibiotic, Isopenicillin N Synthase, Chain"/>
    <property type="match status" value="1"/>
</dbReference>
<dbReference type="Proteomes" id="UP000324797">
    <property type="component" value="Unassembled WGS sequence"/>
</dbReference>
<accession>A0A5S4YN28</accession>
<gene>
    <name evidence="1" type="ORF">FXV83_16535</name>
</gene>
<comment type="caution">
    <text evidence="1">The sequence shown here is derived from an EMBL/GenBank/DDBJ whole genome shotgun (WGS) entry which is preliminary data.</text>
</comment>
<name>A0A5S4YN28_9BRAD</name>
<evidence type="ECO:0000313" key="2">
    <source>
        <dbReference type="Proteomes" id="UP000324797"/>
    </source>
</evidence>
<evidence type="ECO:0000313" key="1">
    <source>
        <dbReference type="EMBL" id="TYO65538.1"/>
    </source>
</evidence>
<reference evidence="1 2" key="1">
    <citation type="submission" date="2019-08" db="EMBL/GenBank/DDBJ databases">
        <title>Bradyrhizobium hipponensis sp. nov., a rhizobium isolated from a Lupinus angustifolius root nodule in Tunisia.</title>
        <authorList>
            <person name="Off K."/>
            <person name="Rejili M."/>
            <person name="Mars M."/>
            <person name="Brachmann A."/>
            <person name="Marin M."/>
        </authorList>
    </citation>
    <scope>NUCLEOTIDE SEQUENCE [LARGE SCALE GENOMIC DNA]</scope>
    <source>
        <strain evidence="2">aSej3</strain>
    </source>
</reference>
<organism evidence="1 2">
    <name type="scientific">Bradyrhizobium hipponense</name>
    <dbReference type="NCBI Taxonomy" id="2605638"/>
    <lineage>
        <taxon>Bacteria</taxon>
        <taxon>Pseudomonadati</taxon>
        <taxon>Pseudomonadota</taxon>
        <taxon>Alphaproteobacteria</taxon>
        <taxon>Hyphomicrobiales</taxon>
        <taxon>Nitrobacteraceae</taxon>
        <taxon>Bradyrhizobium</taxon>
    </lineage>
</organism>
<dbReference type="InterPro" id="IPR027443">
    <property type="entry name" value="IPNS-like_sf"/>
</dbReference>
<protein>
    <submittedName>
        <fullName evidence="1">Uncharacterized protein</fullName>
    </submittedName>
</protein>
<dbReference type="AlphaFoldDB" id="A0A5S4YN28"/>
<proteinExistence type="predicted"/>
<dbReference type="SUPFAM" id="SSF51197">
    <property type="entry name" value="Clavaminate synthase-like"/>
    <property type="match status" value="1"/>
</dbReference>
<dbReference type="RefSeq" id="WP_148740472.1">
    <property type="nucleotide sequence ID" value="NZ_VSTH01000051.1"/>
</dbReference>